<keyword evidence="3" id="KW-1185">Reference proteome</keyword>
<dbReference type="SMART" id="SM00450">
    <property type="entry name" value="RHOD"/>
    <property type="match status" value="1"/>
</dbReference>
<organism evidence="2 3">
    <name type="scientific">Moraxella porci DSM 25326</name>
    <dbReference type="NCBI Taxonomy" id="573983"/>
    <lineage>
        <taxon>Bacteria</taxon>
        <taxon>Pseudomonadati</taxon>
        <taxon>Pseudomonadota</taxon>
        <taxon>Gammaproteobacteria</taxon>
        <taxon>Moraxellales</taxon>
        <taxon>Moraxellaceae</taxon>
        <taxon>Moraxella</taxon>
    </lineage>
</organism>
<dbReference type="Gene3D" id="3.40.250.10">
    <property type="entry name" value="Rhodanese-like domain"/>
    <property type="match status" value="1"/>
</dbReference>
<protein>
    <submittedName>
        <fullName evidence="2">Sulfurtransferase</fullName>
    </submittedName>
</protein>
<dbReference type="SUPFAM" id="SSF52821">
    <property type="entry name" value="Rhodanese/Cell cycle control phosphatase"/>
    <property type="match status" value="1"/>
</dbReference>
<feature type="domain" description="Rhodanese" evidence="1">
    <location>
        <begin position="12"/>
        <end position="100"/>
    </location>
</feature>
<dbReference type="InterPro" id="IPR001763">
    <property type="entry name" value="Rhodanese-like_dom"/>
</dbReference>
<dbReference type="CDD" id="cd00158">
    <property type="entry name" value="RHOD"/>
    <property type="match status" value="1"/>
</dbReference>
<keyword evidence="2" id="KW-0808">Transferase</keyword>
<sequence length="105" mass="11520">MITTLDISEFQPSSDKTIWDVRDADNYQQGHIEHAINHPLDTLDKSLLDRTTGDVYVLCGGGTKAQKAAERLNELDPTRSIIHLTGGTRAAIAIGMTIVREDDSV</sequence>
<gene>
    <name evidence="2" type="ORF">B0681_07500</name>
</gene>
<accession>A0A1T0CPS3</accession>
<dbReference type="Pfam" id="PF00581">
    <property type="entry name" value="Rhodanese"/>
    <property type="match status" value="1"/>
</dbReference>
<dbReference type="Proteomes" id="UP000190683">
    <property type="component" value="Unassembled WGS sequence"/>
</dbReference>
<reference evidence="2 3" key="1">
    <citation type="submission" date="2017-02" db="EMBL/GenBank/DDBJ databases">
        <title>Draft genome sequence of Moraxella porci CCUG 54912T type strain.</title>
        <authorList>
            <person name="Salva-Serra F."/>
            <person name="Engstrom-Jakobsson H."/>
            <person name="Thorell K."/>
            <person name="Jaen-Luchoro D."/>
            <person name="Gonzales-Siles L."/>
            <person name="Karlsson R."/>
            <person name="Yazdan S."/>
            <person name="Boulund F."/>
            <person name="Johnning A."/>
            <person name="Engstrand L."/>
            <person name="Kristiansson E."/>
            <person name="Moore E."/>
        </authorList>
    </citation>
    <scope>NUCLEOTIDE SEQUENCE [LARGE SCALE GENOMIC DNA]</scope>
    <source>
        <strain evidence="2 3">CCUG 54912</strain>
    </source>
</reference>
<dbReference type="InterPro" id="IPR036873">
    <property type="entry name" value="Rhodanese-like_dom_sf"/>
</dbReference>
<dbReference type="AlphaFoldDB" id="A0A1T0CPS3"/>
<evidence type="ECO:0000313" key="3">
    <source>
        <dbReference type="Proteomes" id="UP000190683"/>
    </source>
</evidence>
<dbReference type="RefSeq" id="WP_078318118.1">
    <property type="nucleotide sequence ID" value="NZ_MUYV01000010.1"/>
</dbReference>
<dbReference type="EMBL" id="MUYV01000010">
    <property type="protein sequence ID" value="OOS24347.1"/>
    <property type="molecule type" value="Genomic_DNA"/>
</dbReference>
<evidence type="ECO:0000259" key="1">
    <source>
        <dbReference type="PROSITE" id="PS50206"/>
    </source>
</evidence>
<comment type="caution">
    <text evidence="2">The sequence shown here is derived from an EMBL/GenBank/DDBJ whole genome shotgun (WGS) entry which is preliminary data.</text>
</comment>
<name>A0A1T0CPS3_9GAMM</name>
<dbReference type="STRING" id="573983.B0681_07500"/>
<proteinExistence type="predicted"/>
<dbReference type="PROSITE" id="PS50206">
    <property type="entry name" value="RHODANESE_3"/>
    <property type="match status" value="1"/>
</dbReference>
<evidence type="ECO:0000313" key="2">
    <source>
        <dbReference type="EMBL" id="OOS24347.1"/>
    </source>
</evidence>
<dbReference type="GO" id="GO:0016740">
    <property type="term" value="F:transferase activity"/>
    <property type="evidence" value="ECO:0007669"/>
    <property type="project" value="UniProtKB-KW"/>
</dbReference>